<comment type="caution">
    <text evidence="3">The sequence shown here is derived from an EMBL/GenBank/DDBJ whole genome shotgun (WGS) entry which is preliminary data.</text>
</comment>
<dbReference type="Proteomes" id="UP001500665">
    <property type="component" value="Unassembled WGS sequence"/>
</dbReference>
<keyword evidence="3" id="KW-0378">Hydrolase</keyword>
<keyword evidence="4" id="KW-1185">Reference proteome</keyword>
<proteinExistence type="predicted"/>
<evidence type="ECO:0000259" key="2">
    <source>
        <dbReference type="Pfam" id="PF06259"/>
    </source>
</evidence>
<evidence type="ECO:0000313" key="3">
    <source>
        <dbReference type="EMBL" id="GAA0959876.1"/>
    </source>
</evidence>
<name>A0ABN1RMF6_9ACTN</name>
<protein>
    <submittedName>
        <fullName evidence="3">Alpha/beta hydrolase</fullName>
    </submittedName>
</protein>
<organism evidence="3 4">
    <name type="scientific">Actinocorallia libanotica</name>
    <dbReference type="NCBI Taxonomy" id="46162"/>
    <lineage>
        <taxon>Bacteria</taxon>
        <taxon>Bacillati</taxon>
        <taxon>Actinomycetota</taxon>
        <taxon>Actinomycetes</taxon>
        <taxon>Streptosporangiales</taxon>
        <taxon>Thermomonosporaceae</taxon>
        <taxon>Actinocorallia</taxon>
    </lineage>
</organism>
<dbReference type="GO" id="GO:0016787">
    <property type="term" value="F:hydrolase activity"/>
    <property type="evidence" value="ECO:0007669"/>
    <property type="project" value="UniProtKB-KW"/>
</dbReference>
<dbReference type="EMBL" id="BAAAHH010000023">
    <property type="protein sequence ID" value="GAA0959876.1"/>
    <property type="molecule type" value="Genomic_DNA"/>
</dbReference>
<keyword evidence="1" id="KW-0732">Signal</keyword>
<feature type="signal peptide" evidence="1">
    <location>
        <begin position="1"/>
        <end position="22"/>
    </location>
</feature>
<feature type="domain" description="DUF1023" evidence="2">
    <location>
        <begin position="108"/>
        <end position="270"/>
    </location>
</feature>
<accession>A0ABN1RMF6</accession>
<reference evidence="3 4" key="1">
    <citation type="journal article" date="2019" name="Int. J. Syst. Evol. Microbiol.">
        <title>The Global Catalogue of Microorganisms (GCM) 10K type strain sequencing project: providing services to taxonomists for standard genome sequencing and annotation.</title>
        <authorList>
            <consortium name="The Broad Institute Genomics Platform"/>
            <consortium name="The Broad Institute Genome Sequencing Center for Infectious Disease"/>
            <person name="Wu L."/>
            <person name="Ma J."/>
        </authorList>
    </citation>
    <scope>NUCLEOTIDE SEQUENCE [LARGE SCALE GENOMIC DNA]</scope>
    <source>
        <strain evidence="3 4">JCM 10696</strain>
    </source>
</reference>
<evidence type="ECO:0000256" key="1">
    <source>
        <dbReference type="SAM" id="SignalP"/>
    </source>
</evidence>
<dbReference type="InterPro" id="IPR010427">
    <property type="entry name" value="DUF1023"/>
</dbReference>
<sequence>MTALALVAVAVGRTLGWSPVSAQTLLTAPLPGVEAWLADTSLGRPLPDPSTAGPAEIAAFFDGTTERQRVRLAEEHPAVVGNLDGAPIGLRYRANKAATGRDGVLAYDPRGRGRIATVIGDLATAAHVSIVVPGSDISASSRFGRLERMAERLQKEAGEDTAVIAWAGYTTPEGLGIDAATGRLAEDGAERLTLFTRGLDAIGAPDPVLFCHSYGSVVCGLAAAGTDATDIVVLGSPGMRAGTAADLRTDATVWAATSPRDWIRRIPHVEFLGLGHGTDPTDPAFGARTLDASRVPLHSAYFDTGTTTLAAFAAIATGGDPR</sequence>
<evidence type="ECO:0000313" key="4">
    <source>
        <dbReference type="Proteomes" id="UP001500665"/>
    </source>
</evidence>
<feature type="chain" id="PRO_5046647972" evidence="1">
    <location>
        <begin position="23"/>
        <end position="322"/>
    </location>
</feature>
<dbReference type="Pfam" id="PF06259">
    <property type="entry name" value="Abhydrolase_8"/>
    <property type="match status" value="1"/>
</dbReference>
<gene>
    <name evidence="3" type="ORF">GCM10009550_50210</name>
</gene>